<comment type="subcellular location">
    <subcellularLocation>
        <location evidence="1">Membrane</location>
    </subcellularLocation>
</comment>
<feature type="domain" description="Sushi" evidence="17">
    <location>
        <begin position="167"/>
        <end position="228"/>
    </location>
</feature>
<gene>
    <name evidence="18" type="ORF">TREES_T100009731</name>
</gene>
<dbReference type="PANTHER" id="PTHR19325:SF317">
    <property type="entry name" value="COMPLEMENT DECAY-ACCELERATING FACTOR"/>
    <property type="match status" value="1"/>
</dbReference>
<protein>
    <submittedName>
        <fullName evidence="18">Complement decay-accelerating factor</fullName>
    </submittedName>
</protein>
<keyword evidence="9 15" id="KW-0472">Membrane</keyword>
<evidence type="ECO:0000313" key="18">
    <source>
        <dbReference type="EMBL" id="ELW68063.1"/>
    </source>
</evidence>
<keyword evidence="19" id="KW-1185">Reference proteome</keyword>
<reference evidence="19" key="1">
    <citation type="submission" date="2012-07" db="EMBL/GenBank/DDBJ databases">
        <title>Genome of the Chinese tree shrew, a rising model animal genetically related to primates.</title>
        <authorList>
            <person name="Zhang G."/>
            <person name="Fan Y."/>
            <person name="Yao Y."/>
            <person name="Huang Z."/>
        </authorList>
    </citation>
    <scope>NUCLEOTIDE SEQUENCE [LARGE SCALE GENOMIC DNA]</scope>
</reference>
<evidence type="ECO:0000256" key="6">
    <source>
        <dbReference type="ARBA" id="ARBA00022737"/>
    </source>
</evidence>
<sequence length="407" mass="44745">MPRSPQPTVCSRARAPWVHAELRLLWGLALLLLGCPRPVRSDCGLPPNVPNAQPDLGGSATFSEGHVLTYRCNRGFFKVTGMPDSVTCVNSKWSDLREFCSQSCGFPPRLLFASLKKPYTEQNNFPVGSTVEYQCRLGYRRNPPLLPRLTCLQNLTWSTPAEFCKKKSCPNPGEPVDGQLHVTTDLLFGSSVSFSCNEGFKLIGASTSYCIILDKNVGWSEPKPVCTIIYCPVPPQIENGMIPHRAETYTYSQTATYRCNKGFTLVGERTIYCRVRAEEGEWSGPPPTCRGKFPPPTPANVQIGTPATPRKPNTAGVPGTEARTQKATTVFFPPAQGVVSRTTTQPDYTTISKDKTLFSSGSVYFVYGFASVAIVLGILIVIKVFWDYGQSGAYKTHEIAKVKSESF</sequence>
<feature type="domain" description="Sushi" evidence="17">
    <location>
        <begin position="41"/>
        <end position="102"/>
    </location>
</feature>
<feature type="domain" description="Sushi" evidence="17">
    <location>
        <begin position="229"/>
        <end position="291"/>
    </location>
</feature>
<keyword evidence="15" id="KW-1133">Transmembrane helix</keyword>
<evidence type="ECO:0000256" key="9">
    <source>
        <dbReference type="ARBA" id="ARBA00023136"/>
    </source>
</evidence>
<keyword evidence="6" id="KW-0677">Repeat</keyword>
<evidence type="ECO:0000259" key="17">
    <source>
        <dbReference type="PROSITE" id="PS50923"/>
    </source>
</evidence>
<dbReference type="InParanoid" id="L9KZE7"/>
<evidence type="ECO:0000256" key="13">
    <source>
        <dbReference type="PROSITE-ProRule" id="PRU00302"/>
    </source>
</evidence>
<accession>L9KZE7</accession>
<proteinExistence type="inferred from homology"/>
<dbReference type="InterPro" id="IPR050350">
    <property type="entry name" value="Compl-Cell_Adhes-Reg"/>
</dbReference>
<feature type="signal peptide" evidence="16">
    <location>
        <begin position="1"/>
        <end position="41"/>
    </location>
</feature>
<dbReference type="PROSITE" id="PS51257">
    <property type="entry name" value="PROKAR_LIPOPROTEIN"/>
    <property type="match status" value="1"/>
</dbReference>
<feature type="region of interest" description="Disordered" evidence="14">
    <location>
        <begin position="302"/>
        <end position="323"/>
    </location>
</feature>
<keyword evidence="5 16" id="KW-0732">Signal</keyword>
<dbReference type="EMBL" id="KB320582">
    <property type="protein sequence ID" value="ELW68063.1"/>
    <property type="molecule type" value="Genomic_DNA"/>
</dbReference>
<feature type="chain" id="PRO_5003999988" evidence="16">
    <location>
        <begin position="42"/>
        <end position="407"/>
    </location>
</feature>
<evidence type="ECO:0000256" key="15">
    <source>
        <dbReference type="SAM" id="Phobius"/>
    </source>
</evidence>
<dbReference type="PROSITE" id="PS50923">
    <property type="entry name" value="SUSHI"/>
    <property type="match status" value="4"/>
</dbReference>
<evidence type="ECO:0000256" key="12">
    <source>
        <dbReference type="ARBA" id="ARBA00045541"/>
    </source>
</evidence>
<feature type="transmembrane region" description="Helical" evidence="15">
    <location>
        <begin position="364"/>
        <end position="386"/>
    </location>
</feature>
<comment type="caution">
    <text evidence="13">Lacks conserved residue(s) required for the propagation of feature annotation.</text>
</comment>
<evidence type="ECO:0000256" key="16">
    <source>
        <dbReference type="SAM" id="SignalP"/>
    </source>
</evidence>
<dbReference type="Pfam" id="PF00084">
    <property type="entry name" value="Sushi"/>
    <property type="match status" value="4"/>
</dbReference>
<evidence type="ECO:0000256" key="7">
    <source>
        <dbReference type="ARBA" id="ARBA00022859"/>
    </source>
</evidence>
<evidence type="ECO:0000256" key="10">
    <source>
        <dbReference type="ARBA" id="ARBA00023157"/>
    </source>
</evidence>
<evidence type="ECO:0000256" key="11">
    <source>
        <dbReference type="ARBA" id="ARBA00023180"/>
    </source>
</evidence>
<keyword evidence="8" id="KW-0180">Complement pathway</keyword>
<reference evidence="19" key="2">
    <citation type="journal article" date="2013" name="Nat. Commun.">
        <title>Genome of the Chinese tree shrew.</title>
        <authorList>
            <person name="Fan Y."/>
            <person name="Huang Z.Y."/>
            <person name="Cao C.C."/>
            <person name="Chen C.S."/>
            <person name="Chen Y.X."/>
            <person name="Fan D.D."/>
            <person name="He J."/>
            <person name="Hou H.L."/>
            <person name="Hu L."/>
            <person name="Hu X.T."/>
            <person name="Jiang X.T."/>
            <person name="Lai R."/>
            <person name="Lang Y.S."/>
            <person name="Liang B."/>
            <person name="Liao S.G."/>
            <person name="Mu D."/>
            <person name="Ma Y.Y."/>
            <person name="Niu Y.Y."/>
            <person name="Sun X.Q."/>
            <person name="Xia J.Q."/>
            <person name="Xiao J."/>
            <person name="Xiong Z.Q."/>
            <person name="Xu L."/>
            <person name="Yang L."/>
            <person name="Zhang Y."/>
            <person name="Zhao W."/>
            <person name="Zhao X.D."/>
            <person name="Zheng Y.T."/>
            <person name="Zhou J.M."/>
            <person name="Zhu Y.B."/>
            <person name="Zhang G.J."/>
            <person name="Wang J."/>
            <person name="Yao Y.G."/>
        </authorList>
    </citation>
    <scope>NUCLEOTIDE SEQUENCE [LARGE SCALE GENOMIC DNA]</scope>
</reference>
<dbReference type="eggNOG" id="ENOG502RXMW">
    <property type="taxonomic scope" value="Eukaryota"/>
</dbReference>
<dbReference type="InterPro" id="IPR035976">
    <property type="entry name" value="Sushi/SCR/CCP_sf"/>
</dbReference>
<dbReference type="Proteomes" id="UP000011518">
    <property type="component" value="Unassembled WGS sequence"/>
</dbReference>
<keyword evidence="10" id="KW-1015">Disulfide bond</keyword>
<name>L9KZE7_TUPCH</name>
<dbReference type="FunFam" id="2.10.70.10:FF:000055">
    <property type="entry name" value="Complement decay-accelerating factor, GPI-anchored"/>
    <property type="match status" value="1"/>
</dbReference>
<keyword evidence="7" id="KW-0391">Immunity</keyword>
<evidence type="ECO:0000256" key="1">
    <source>
        <dbReference type="ARBA" id="ARBA00004370"/>
    </source>
</evidence>
<keyword evidence="4 13" id="KW-0768">Sushi</keyword>
<comment type="function">
    <text evidence="12">This protein recognizes C4b and C3b fragments that condense with cell-surface hydroxyl or amino groups when nascent C4b and C3b are locally generated during C4 and c3 activation. Interaction of daf with cell-associated C4b and C3b polypeptides interferes with their ability to catalyze the conversion of C2 and factor B to enzymatically active C2a and Bb and thereby prevents the formation of C4b2a and C3bBb, the amplification convertases of the complement cascade. Inhibits complement activation by destabilizing and preventing the formation of C3 and C5 convertases, which prevents complement damage.</text>
</comment>
<evidence type="ECO:0000256" key="4">
    <source>
        <dbReference type="ARBA" id="ARBA00022659"/>
    </source>
</evidence>
<keyword evidence="15" id="KW-0812">Transmembrane</keyword>
<comment type="similarity">
    <text evidence="2">Belongs to the receptors of complement activation (RCA) family.</text>
</comment>
<dbReference type="STRING" id="246437.L9KZE7"/>
<dbReference type="FunFam" id="2.10.70.10:FF:000014">
    <property type="entry name" value="Membrane cofactor protein"/>
    <property type="match status" value="1"/>
</dbReference>
<dbReference type="FunCoup" id="L9KZE7">
    <property type="interactions" value="168"/>
</dbReference>
<dbReference type="GO" id="GO:0045087">
    <property type="term" value="P:innate immune response"/>
    <property type="evidence" value="ECO:0007669"/>
    <property type="project" value="UniProtKB-KW"/>
</dbReference>
<dbReference type="GO" id="GO:0016020">
    <property type="term" value="C:membrane"/>
    <property type="evidence" value="ECO:0007669"/>
    <property type="project" value="UniProtKB-SubCell"/>
</dbReference>
<evidence type="ECO:0000256" key="2">
    <source>
        <dbReference type="ARBA" id="ARBA00010908"/>
    </source>
</evidence>
<evidence type="ECO:0000256" key="5">
    <source>
        <dbReference type="ARBA" id="ARBA00022729"/>
    </source>
</evidence>
<evidence type="ECO:0000313" key="19">
    <source>
        <dbReference type="Proteomes" id="UP000011518"/>
    </source>
</evidence>
<keyword evidence="11" id="KW-0325">Glycoprotein</keyword>
<dbReference type="SMART" id="SM00032">
    <property type="entry name" value="CCP"/>
    <property type="match status" value="4"/>
</dbReference>
<feature type="domain" description="Sushi" evidence="17">
    <location>
        <begin position="113"/>
        <end position="166"/>
    </location>
</feature>
<dbReference type="CDD" id="cd00033">
    <property type="entry name" value="CCP"/>
    <property type="match status" value="3"/>
</dbReference>
<dbReference type="InterPro" id="IPR000436">
    <property type="entry name" value="Sushi_SCR_CCP_dom"/>
</dbReference>
<dbReference type="GO" id="GO:0006958">
    <property type="term" value="P:complement activation, classical pathway"/>
    <property type="evidence" value="ECO:0007669"/>
    <property type="project" value="UniProtKB-KW"/>
</dbReference>
<dbReference type="AlphaFoldDB" id="L9KZE7"/>
<keyword evidence="3" id="KW-0399">Innate immunity</keyword>
<dbReference type="PANTHER" id="PTHR19325">
    <property type="entry name" value="COMPLEMENT COMPONENT-RELATED SUSHI DOMAIN-CONTAINING"/>
    <property type="match status" value="1"/>
</dbReference>
<evidence type="ECO:0000256" key="14">
    <source>
        <dbReference type="SAM" id="MobiDB-lite"/>
    </source>
</evidence>
<organism evidence="18 19">
    <name type="scientific">Tupaia chinensis</name>
    <name type="common">Chinese tree shrew</name>
    <name type="synonym">Tupaia belangeri chinensis</name>
    <dbReference type="NCBI Taxonomy" id="246437"/>
    <lineage>
        <taxon>Eukaryota</taxon>
        <taxon>Metazoa</taxon>
        <taxon>Chordata</taxon>
        <taxon>Craniata</taxon>
        <taxon>Vertebrata</taxon>
        <taxon>Euteleostomi</taxon>
        <taxon>Mammalia</taxon>
        <taxon>Eutheria</taxon>
        <taxon>Euarchontoglires</taxon>
        <taxon>Scandentia</taxon>
        <taxon>Tupaiidae</taxon>
        <taxon>Tupaia</taxon>
    </lineage>
</organism>
<dbReference type="Gene3D" id="2.10.70.10">
    <property type="entry name" value="Complement Module, domain 1"/>
    <property type="match status" value="4"/>
</dbReference>
<dbReference type="SUPFAM" id="SSF57535">
    <property type="entry name" value="Complement control module/SCR domain"/>
    <property type="match status" value="4"/>
</dbReference>
<evidence type="ECO:0000256" key="3">
    <source>
        <dbReference type="ARBA" id="ARBA00022588"/>
    </source>
</evidence>
<evidence type="ECO:0000256" key="8">
    <source>
        <dbReference type="ARBA" id="ARBA00022875"/>
    </source>
</evidence>